<reference evidence="1" key="1">
    <citation type="submission" date="2021-04" db="EMBL/GenBank/DDBJ databases">
        <title>Proteiniclasticum sedimins sp. nov., an obligate anaerobic bacterium isolated from anaerobic sludge.</title>
        <authorList>
            <person name="Liu J."/>
        </authorList>
    </citation>
    <scope>NUCLEOTIDE SEQUENCE</scope>
    <source>
        <strain evidence="1">BAD-10</strain>
    </source>
</reference>
<sequence length="119" mass="13156">MVRRKKLSGQMSLALVLYTLLVLSLLLTLSAEGFRGKKMRAEREAMLRFDYGVEGYFLLLASGALEFSGDTAYGRVPGEGLEAFPPPGDYVQVTTGEEEIILEGYFQGKLRTTYAIPIP</sequence>
<dbReference type="AlphaFoldDB" id="A0A941HQ11"/>
<comment type="caution">
    <text evidence="1">The sequence shown here is derived from an EMBL/GenBank/DDBJ whole genome shotgun (WGS) entry which is preliminary data.</text>
</comment>
<proteinExistence type="predicted"/>
<dbReference type="EMBL" id="JAGSCS010000001">
    <property type="protein sequence ID" value="MBR0574963.1"/>
    <property type="molecule type" value="Genomic_DNA"/>
</dbReference>
<keyword evidence="2" id="KW-1185">Reference proteome</keyword>
<dbReference type="Proteomes" id="UP000675379">
    <property type="component" value="Unassembled WGS sequence"/>
</dbReference>
<accession>A0A941HQ11</accession>
<name>A0A941HQ11_9CLOT</name>
<gene>
    <name evidence="1" type="ORF">KCG48_01280</name>
</gene>
<evidence type="ECO:0000313" key="1">
    <source>
        <dbReference type="EMBL" id="MBR0574963.1"/>
    </source>
</evidence>
<evidence type="ECO:0000313" key="2">
    <source>
        <dbReference type="Proteomes" id="UP000675379"/>
    </source>
</evidence>
<organism evidence="1 2">
    <name type="scientific">Proteiniclasticum sediminis</name>
    <dbReference type="NCBI Taxonomy" id="2804028"/>
    <lineage>
        <taxon>Bacteria</taxon>
        <taxon>Bacillati</taxon>
        <taxon>Bacillota</taxon>
        <taxon>Clostridia</taxon>
        <taxon>Eubacteriales</taxon>
        <taxon>Clostridiaceae</taxon>
        <taxon>Proteiniclasticum</taxon>
    </lineage>
</organism>
<protein>
    <submittedName>
        <fullName evidence="1">Uncharacterized protein</fullName>
    </submittedName>
</protein>
<dbReference type="RefSeq" id="WP_211799472.1">
    <property type="nucleotide sequence ID" value="NZ_JAGSCS010000001.1"/>
</dbReference>